<dbReference type="GO" id="GO:0009611">
    <property type="term" value="P:response to wounding"/>
    <property type="evidence" value="ECO:0007669"/>
    <property type="project" value="UniProtKB-ARBA"/>
</dbReference>
<dbReference type="SMART" id="SM00079">
    <property type="entry name" value="PBPe"/>
    <property type="match status" value="2"/>
</dbReference>
<sequence length="1772" mass="197366">MEVLWLLLSLILSLVVFSNGASTNVSSRPATVNIGAVITFNSPLGRIAKIAIEEAVKDVNSNSSILGGTKLVVKMVDTNSSKFVGLIEALRFMKMETVALMGSHTSELVRLMSPVADELQVPLLSYGATDASLSPIQFPFLVRMTQSDVYQMTAVAEMVNYFGWKEVVAIYLDDNHGRNGIAALSDKLAERHCRIIYKVGLPPISELSHAQITDVLLKVTLSESRIIVIHMDPFIGPKVLTEARRLEMMDSGFVWIATDWLSFVLDFSPSPLPQTTMDTMQGVLTLRQHTIDSKRKRDFLSKWRKLSGGSLGLTSYGLYAYDTVFLAAHAFKAYFDQGGTISFSNYSRLSTIQHNEGSSMHLDAIKVFDEGKQFLRNILQMRFIGLTGPIEFNPERSLVHPSYDIINVVGTGFRHVGYWSNYSGLSVVPPEMLYSKPPNRSSENQHLYSVVWPGDTTVKPRGWVYTNNGNQLRIGVPFRVSFLEFVTLIKGTDIVKGFCIDVFTAALDLLPYGVPHKFIPYGDGRKNPNYNELVNLIPAGVFDAAVGEFAIITNRTKIVDFTQQFIESGLVVVAPYRKLSSDGWAFLRPFSPVMWAVIAAFSLFLGIVVWILEHRINDEFRGPPRHQLITVFCFSLASLFSAHRENTISTLGRFIIVIWLFVVLIINSSYTASLSSILTVQKLYSPVTGIESLLKTDDPIGCPRGSYVESYLIEVLKINKSRLVPLGSPEEYALALQQGPRKGGVAAVVDERPYMDLFLSRYCNFKIVGQEFTKSGWGFAFHRDSTLAEDVSTAILTLSENGDLQRIHYSKWVVLGFAVQGVSPLPPSTSLFKAFIYAFPSFGNPGNLIRFFAMNSIWRFLVLWIIYFGVSSDGATRPAIVNIGSIFTFNTINGKVAKIAMDAAVDDVNADPNVLVGSKLVNTLCDVNFSGFLGIIGALKFMETDTVAIIGPQNSVMAHVLSHLANELQVPMLSFTATDPTLSALQYPFFVQTSPSDSFQMTAIAEMVSHYSWREVIAVFTDDDHGRNGIGALGDKLAERRCRISHKVPLPADPDIKRDEIWDALVKVGLMESRIIVLHTYNRSGMQVFDVAQHLGMMDSGYVWIATSWLSSTLESRYHLSSTNMHSMQGVLTLRPHTPDSPRKKAFVSRWNELSNGSIGLNAFGLYAYDTVWIIAHAVEAFFDQGGNISFSNDTNLNNVQGGALHLEAMSVFDGGDQLMNNIMKINMTGLTGQVQYNSERSLIQPAFDIINVIGTGYRQIGYWSNYSGLSVVSPEILYTKPANRSSSSQKLRSVIWPGETSTTPRGWVFPNNGKQLKIGVPNRFSYREFVSQVKGADTVKGFCIDVFLAAINLLPYGLPYKFVPYGDGLKNPSYDELVRMAYDAVVGDIAIVTNRTKIVDFTQPYIESGLVVVAPVRKLNSNPWAFLRPFTPMMWAVTAIFFLVVGAVVWVLEHRMNDEFRGPPKQQVVTILWFSFSTLFFAHRENTVSTLGRLVLIIWLFVVLIINSSYTASLTSILTVQKLSSPIKGIESLASGTARIGYQVGSFAKNYMIEELNIPGQRLVELGTPEEYATALESGRVAAVVDELPYVEFFLSNQCKFATIGQEFTKSGWGFAFPRDSPLAVDLSTAILTLSENGDLQRIHDKWLMRRACTSQSTELESDRLHLSSFWGLFLICGVACFLALLVYLIMMVRKFYRHYPKESDPSSQTSSRSARLQTFLSFVDEKAERGRSKRKYSVDEERDDESRIASKRKQTETSPDSRENGIAHTN</sequence>
<feature type="chain" id="PRO_5043001303" description="Ionotropic glutamate receptor C-terminal domain-containing protein" evidence="15">
    <location>
        <begin position="21"/>
        <end position="1772"/>
    </location>
</feature>
<keyword evidence="10" id="KW-0325">Glycoprotein</keyword>
<dbReference type="PANTHER" id="PTHR18966">
    <property type="entry name" value="IONOTROPIC GLUTAMATE RECEPTOR"/>
    <property type="match status" value="1"/>
</dbReference>
<evidence type="ECO:0000256" key="6">
    <source>
        <dbReference type="ARBA" id="ARBA00022989"/>
    </source>
</evidence>
<evidence type="ECO:0000259" key="16">
    <source>
        <dbReference type="SMART" id="SM00079"/>
    </source>
</evidence>
<comment type="subcellular location">
    <subcellularLocation>
        <location evidence="1">Membrane</location>
        <topology evidence="1">Multi-pass membrane protein</topology>
    </subcellularLocation>
</comment>
<evidence type="ECO:0000256" key="9">
    <source>
        <dbReference type="ARBA" id="ARBA00023170"/>
    </source>
</evidence>
<keyword evidence="5 15" id="KW-0732">Signal</keyword>
<protein>
    <recommendedName>
        <fullName evidence="16">Ionotropic glutamate receptor C-terminal domain-containing protein</fullName>
    </recommendedName>
</protein>
<evidence type="ECO:0000256" key="3">
    <source>
        <dbReference type="ARBA" id="ARBA00022448"/>
    </source>
</evidence>
<dbReference type="Pfam" id="PF01094">
    <property type="entry name" value="ANF_receptor"/>
    <property type="match status" value="2"/>
</dbReference>
<reference evidence="17 18" key="1">
    <citation type="submission" date="2024-01" db="EMBL/GenBank/DDBJ databases">
        <title>Genome assemblies of Stephania.</title>
        <authorList>
            <person name="Yang L."/>
        </authorList>
    </citation>
    <scope>NUCLEOTIDE SEQUENCE [LARGE SCALE GENOMIC DNA]</scope>
    <source>
        <strain evidence="17">QJT</strain>
        <tissue evidence="17">Leaf</tissue>
    </source>
</reference>
<dbReference type="Pfam" id="PF00060">
    <property type="entry name" value="Lig_chan"/>
    <property type="match status" value="2"/>
</dbReference>
<feature type="transmembrane region" description="Helical" evidence="14">
    <location>
        <begin position="593"/>
        <end position="612"/>
    </location>
</feature>
<accession>A0AAP0P6F2</accession>
<evidence type="ECO:0000256" key="7">
    <source>
        <dbReference type="ARBA" id="ARBA00023065"/>
    </source>
</evidence>
<dbReference type="CDD" id="cd13686">
    <property type="entry name" value="GluR_Plant"/>
    <property type="match status" value="2"/>
</dbReference>
<dbReference type="InterPro" id="IPR015683">
    <property type="entry name" value="Ionotropic_Glu_rcpt"/>
</dbReference>
<comment type="similarity">
    <text evidence="2">Belongs to the glutamate-gated ion channel (TC 1.A.10.1) family.</text>
</comment>
<feature type="transmembrane region" description="Helical" evidence="14">
    <location>
        <begin position="1671"/>
        <end position="1692"/>
    </location>
</feature>
<keyword evidence="9" id="KW-0675">Receptor</keyword>
<gene>
    <name evidence="17" type="ORF">Sjap_009693</name>
</gene>
<keyword evidence="18" id="KW-1185">Reference proteome</keyword>
<evidence type="ECO:0000256" key="13">
    <source>
        <dbReference type="SAM" id="MobiDB-lite"/>
    </source>
</evidence>
<dbReference type="InterPro" id="IPR028082">
    <property type="entry name" value="Peripla_BP_I"/>
</dbReference>
<dbReference type="GO" id="GO:0016020">
    <property type="term" value="C:membrane"/>
    <property type="evidence" value="ECO:0007669"/>
    <property type="project" value="UniProtKB-SubCell"/>
</dbReference>
<dbReference type="Gene3D" id="1.10.287.70">
    <property type="match status" value="2"/>
</dbReference>
<proteinExistence type="inferred from homology"/>
<keyword evidence="11" id="KW-1071">Ligand-gated ion channel</keyword>
<evidence type="ECO:0000256" key="10">
    <source>
        <dbReference type="ARBA" id="ARBA00023180"/>
    </source>
</evidence>
<keyword evidence="6 14" id="KW-1133">Transmembrane helix</keyword>
<dbReference type="EMBL" id="JBBNAE010000004">
    <property type="protein sequence ID" value="KAK9129206.1"/>
    <property type="molecule type" value="Genomic_DNA"/>
</dbReference>
<keyword evidence="12" id="KW-0407">Ion channel</keyword>
<comment type="caution">
    <text evidence="17">The sequence shown here is derived from an EMBL/GenBank/DDBJ whole genome shotgun (WGS) entry which is preliminary data.</text>
</comment>
<dbReference type="InterPro" id="IPR001828">
    <property type="entry name" value="ANF_lig-bd_rcpt"/>
</dbReference>
<dbReference type="SUPFAM" id="SSF53822">
    <property type="entry name" value="Periplasmic binding protein-like I"/>
    <property type="match status" value="2"/>
</dbReference>
<evidence type="ECO:0000256" key="2">
    <source>
        <dbReference type="ARBA" id="ARBA00008685"/>
    </source>
</evidence>
<feature type="transmembrane region" description="Helical" evidence="14">
    <location>
        <begin position="1495"/>
        <end position="1519"/>
    </location>
</feature>
<dbReference type="FunFam" id="1.10.287.70:FF:000037">
    <property type="entry name" value="Glutamate receptor"/>
    <property type="match status" value="2"/>
</dbReference>
<feature type="transmembrane region" description="Helical" evidence="14">
    <location>
        <begin position="1434"/>
        <end position="1453"/>
    </location>
</feature>
<evidence type="ECO:0000313" key="18">
    <source>
        <dbReference type="Proteomes" id="UP001417504"/>
    </source>
</evidence>
<feature type="region of interest" description="Disordered" evidence="13">
    <location>
        <begin position="1728"/>
        <end position="1772"/>
    </location>
</feature>
<keyword evidence="4 14" id="KW-0812">Transmembrane</keyword>
<feature type="transmembrane region" description="Helical" evidence="14">
    <location>
        <begin position="654"/>
        <end position="672"/>
    </location>
</feature>
<feature type="domain" description="Ionotropic glutamate receptor C-terminal" evidence="16">
    <location>
        <begin position="1318"/>
        <end position="1651"/>
    </location>
</feature>
<dbReference type="FunFam" id="3.40.50.2300:FF:000081">
    <property type="entry name" value="Glutamate receptor"/>
    <property type="match status" value="2"/>
</dbReference>
<dbReference type="FunFam" id="3.40.190.10:FF:000054">
    <property type="entry name" value="Glutamate receptor"/>
    <property type="match status" value="2"/>
</dbReference>
<dbReference type="GO" id="GO:0015276">
    <property type="term" value="F:ligand-gated monoatomic ion channel activity"/>
    <property type="evidence" value="ECO:0007669"/>
    <property type="project" value="InterPro"/>
</dbReference>
<evidence type="ECO:0000256" key="15">
    <source>
        <dbReference type="SAM" id="SignalP"/>
    </source>
</evidence>
<dbReference type="SUPFAM" id="SSF53850">
    <property type="entry name" value="Periplasmic binding protein-like II"/>
    <property type="match status" value="2"/>
</dbReference>
<evidence type="ECO:0000256" key="14">
    <source>
        <dbReference type="SAM" id="Phobius"/>
    </source>
</evidence>
<dbReference type="InterPro" id="IPR044440">
    <property type="entry name" value="GABAb_receptor_plant_PBP1"/>
</dbReference>
<dbReference type="InterPro" id="IPR001320">
    <property type="entry name" value="Iontro_rcpt_C"/>
</dbReference>
<dbReference type="GO" id="GO:0007165">
    <property type="term" value="P:signal transduction"/>
    <property type="evidence" value="ECO:0007669"/>
    <property type="project" value="UniProtKB-ARBA"/>
</dbReference>
<organism evidence="17 18">
    <name type="scientific">Stephania japonica</name>
    <dbReference type="NCBI Taxonomy" id="461633"/>
    <lineage>
        <taxon>Eukaryota</taxon>
        <taxon>Viridiplantae</taxon>
        <taxon>Streptophyta</taxon>
        <taxon>Embryophyta</taxon>
        <taxon>Tracheophyta</taxon>
        <taxon>Spermatophyta</taxon>
        <taxon>Magnoliopsida</taxon>
        <taxon>Ranunculales</taxon>
        <taxon>Menispermaceae</taxon>
        <taxon>Menispermoideae</taxon>
        <taxon>Cissampelideae</taxon>
        <taxon>Stephania</taxon>
    </lineage>
</organism>
<feature type="signal peptide" evidence="15">
    <location>
        <begin position="1"/>
        <end position="20"/>
    </location>
</feature>
<name>A0AAP0P6F2_9MAGN</name>
<dbReference type="Gene3D" id="3.40.50.2300">
    <property type="match status" value="4"/>
</dbReference>
<keyword evidence="8 14" id="KW-0472">Membrane</keyword>
<dbReference type="Gene3D" id="3.40.190.10">
    <property type="entry name" value="Periplasmic binding protein-like II"/>
    <property type="match status" value="3"/>
</dbReference>
<dbReference type="CDD" id="cd19990">
    <property type="entry name" value="PBP1_GABAb_receptor_plant"/>
    <property type="match status" value="2"/>
</dbReference>
<dbReference type="Proteomes" id="UP001417504">
    <property type="component" value="Unassembled WGS sequence"/>
</dbReference>
<keyword evidence="3" id="KW-0813">Transport</keyword>
<evidence type="ECO:0000256" key="12">
    <source>
        <dbReference type="ARBA" id="ARBA00023303"/>
    </source>
</evidence>
<evidence type="ECO:0000256" key="8">
    <source>
        <dbReference type="ARBA" id="ARBA00023136"/>
    </source>
</evidence>
<dbReference type="FunFam" id="3.40.190.10:FF:000175">
    <property type="entry name" value="Glutamate receptor"/>
    <property type="match status" value="2"/>
</dbReference>
<dbReference type="GO" id="GO:1901701">
    <property type="term" value="P:cellular response to oxygen-containing compound"/>
    <property type="evidence" value="ECO:0007669"/>
    <property type="project" value="UniProtKB-ARBA"/>
</dbReference>
<evidence type="ECO:0000313" key="17">
    <source>
        <dbReference type="EMBL" id="KAK9129206.1"/>
    </source>
</evidence>
<feature type="domain" description="Ionotropic glutamate receptor C-terminal" evidence="16">
    <location>
        <begin position="473"/>
        <end position="815"/>
    </location>
</feature>
<evidence type="ECO:0000256" key="11">
    <source>
        <dbReference type="ARBA" id="ARBA00023286"/>
    </source>
</evidence>
<keyword evidence="7" id="KW-0406">Ion transport</keyword>
<evidence type="ECO:0000256" key="5">
    <source>
        <dbReference type="ARBA" id="ARBA00022729"/>
    </source>
</evidence>
<evidence type="ECO:0000256" key="4">
    <source>
        <dbReference type="ARBA" id="ARBA00022692"/>
    </source>
</evidence>
<evidence type="ECO:0000256" key="1">
    <source>
        <dbReference type="ARBA" id="ARBA00004141"/>
    </source>
</evidence>